<dbReference type="EMBL" id="JBBMFK010000003">
    <property type="protein sequence ID" value="MEQ2442409.1"/>
    <property type="molecule type" value="Genomic_DNA"/>
</dbReference>
<dbReference type="RefSeq" id="WP_349230943.1">
    <property type="nucleotide sequence ID" value="NZ_JBBMFK010000003.1"/>
</dbReference>
<proteinExistence type="predicted"/>
<sequence length="163" mass="18852">MTRFEWFGYTVEVDESATRDYYAQAEPWDCECGHCRNFVALARARKLPEELLAILDSLSIPPEKATYVCELYHEENWREKGLLYELSWRVAGTILDRPAGKDNGPDWGPLVNLPWGSMILGHETFPVEPEFPLPHFDLDCTLYLPWVLDEHVDSPKKKKEDAP</sequence>
<accession>A0ABV1E6A0</accession>
<evidence type="ECO:0000313" key="1">
    <source>
        <dbReference type="EMBL" id="MEQ2442409.1"/>
    </source>
</evidence>
<evidence type="ECO:0000313" key="2">
    <source>
        <dbReference type="Proteomes" id="UP001464378"/>
    </source>
</evidence>
<protein>
    <submittedName>
        <fullName evidence="1">Uncharacterized protein</fullName>
    </submittedName>
</protein>
<reference evidence="1 2" key="1">
    <citation type="submission" date="2024-03" db="EMBL/GenBank/DDBJ databases">
        <title>Human intestinal bacterial collection.</title>
        <authorList>
            <person name="Pauvert C."/>
            <person name="Hitch T.C.A."/>
            <person name="Clavel T."/>
        </authorList>
    </citation>
    <scope>NUCLEOTIDE SEQUENCE [LARGE SCALE GENOMIC DNA]</scope>
    <source>
        <strain evidence="1 2">CLA-AP-H29</strain>
    </source>
</reference>
<keyword evidence="2" id="KW-1185">Reference proteome</keyword>
<name>A0ABV1E6A0_9FIRM</name>
<gene>
    <name evidence="1" type="ORF">WMO64_02885</name>
</gene>
<comment type="caution">
    <text evidence="1">The sequence shown here is derived from an EMBL/GenBank/DDBJ whole genome shotgun (WGS) entry which is preliminary data.</text>
</comment>
<organism evidence="1 2">
    <name type="scientific">Pseudoflavonifractor intestinihominis</name>
    <dbReference type="NCBI Taxonomy" id="3133171"/>
    <lineage>
        <taxon>Bacteria</taxon>
        <taxon>Bacillati</taxon>
        <taxon>Bacillota</taxon>
        <taxon>Clostridia</taxon>
        <taxon>Eubacteriales</taxon>
        <taxon>Oscillospiraceae</taxon>
        <taxon>Pseudoflavonifractor</taxon>
    </lineage>
</organism>
<dbReference type="Proteomes" id="UP001464378">
    <property type="component" value="Unassembled WGS sequence"/>
</dbReference>